<proteinExistence type="predicted"/>
<comment type="caution">
    <text evidence="1">The sequence shown here is derived from an EMBL/GenBank/DDBJ whole genome shotgun (WGS) entry which is preliminary data.</text>
</comment>
<reference evidence="1" key="1">
    <citation type="submission" date="2020-08" db="EMBL/GenBank/DDBJ databases">
        <title>Multicomponent nature underlies the extraordinary mechanical properties of spider dragline silk.</title>
        <authorList>
            <person name="Kono N."/>
            <person name="Nakamura H."/>
            <person name="Mori M."/>
            <person name="Yoshida Y."/>
            <person name="Ohtoshi R."/>
            <person name="Malay A.D."/>
            <person name="Moran D.A.P."/>
            <person name="Tomita M."/>
            <person name="Numata K."/>
            <person name="Arakawa K."/>
        </authorList>
    </citation>
    <scope>NUCLEOTIDE SEQUENCE</scope>
</reference>
<protein>
    <submittedName>
        <fullName evidence="1">Uncharacterized protein</fullName>
    </submittedName>
</protein>
<evidence type="ECO:0000313" key="2">
    <source>
        <dbReference type="Proteomes" id="UP000887013"/>
    </source>
</evidence>
<evidence type="ECO:0000313" key="1">
    <source>
        <dbReference type="EMBL" id="GFS61353.1"/>
    </source>
</evidence>
<keyword evidence="2" id="KW-1185">Reference proteome</keyword>
<dbReference type="Proteomes" id="UP000887013">
    <property type="component" value="Unassembled WGS sequence"/>
</dbReference>
<dbReference type="AlphaFoldDB" id="A0A8X6IV38"/>
<name>A0A8X6IV38_NEPPI</name>
<dbReference type="OrthoDB" id="10297421at2759"/>
<gene>
    <name evidence="1" type="ORF">NPIL_490471</name>
</gene>
<dbReference type="EMBL" id="BMAW01047527">
    <property type="protein sequence ID" value="GFS61353.1"/>
    <property type="molecule type" value="Genomic_DNA"/>
</dbReference>
<organism evidence="1 2">
    <name type="scientific">Nephila pilipes</name>
    <name type="common">Giant wood spider</name>
    <name type="synonym">Nephila maculata</name>
    <dbReference type="NCBI Taxonomy" id="299642"/>
    <lineage>
        <taxon>Eukaryota</taxon>
        <taxon>Metazoa</taxon>
        <taxon>Ecdysozoa</taxon>
        <taxon>Arthropoda</taxon>
        <taxon>Chelicerata</taxon>
        <taxon>Arachnida</taxon>
        <taxon>Araneae</taxon>
        <taxon>Araneomorphae</taxon>
        <taxon>Entelegynae</taxon>
        <taxon>Araneoidea</taxon>
        <taxon>Nephilidae</taxon>
        <taxon>Nephila</taxon>
    </lineage>
</organism>
<accession>A0A8X6IV38</accession>
<sequence length="150" mass="16468">MEKIFDANETYNFDDYSLLFNESTISVEALDCFLRFYNKTYSEEASTLALTISLTLSEKDPPSSIIHQPSMAPANLSLPITSGFPRQVFPHAFPQYSLDFPYLAMLGPQLCLPDVPISVRTPFLAASPLHISTFCAGLAPSSELGLPTLA</sequence>